<dbReference type="PANTHER" id="PTHR12358:SF54">
    <property type="entry name" value="SPHINGOSINE KINASE RELATED PROTEIN"/>
    <property type="match status" value="1"/>
</dbReference>
<keyword evidence="3" id="KW-0808">Transferase</keyword>
<comment type="similarity">
    <text evidence="2">Belongs to the diacylglycerol/lipid kinase family.</text>
</comment>
<dbReference type="InterPro" id="IPR005218">
    <property type="entry name" value="Diacylglycerol/lipid_kinase"/>
</dbReference>
<dbReference type="SUPFAM" id="SSF111331">
    <property type="entry name" value="NAD kinase/diacylglycerol kinase-like"/>
    <property type="match status" value="1"/>
</dbReference>
<accession>A0A6J4TWJ3</accession>
<evidence type="ECO:0000256" key="5">
    <source>
        <dbReference type="ARBA" id="ARBA00022777"/>
    </source>
</evidence>
<keyword evidence="7" id="KW-0443">Lipid metabolism</keyword>
<dbReference type="InterPro" id="IPR016064">
    <property type="entry name" value="NAD/diacylglycerol_kinase_sf"/>
</dbReference>
<reference evidence="10" key="1">
    <citation type="submission" date="2020-02" db="EMBL/GenBank/DDBJ databases">
        <authorList>
            <person name="Meier V. D."/>
        </authorList>
    </citation>
    <scope>NUCLEOTIDE SEQUENCE</scope>
    <source>
        <strain evidence="10">AVDCRST_MAG05</strain>
    </source>
</reference>
<dbReference type="AlphaFoldDB" id="A0A6J4TWJ3"/>
<dbReference type="InterPro" id="IPR017438">
    <property type="entry name" value="ATP-NAD_kinase_N"/>
</dbReference>
<name>A0A6J4TWJ3_9ACTN</name>
<dbReference type="NCBIfam" id="TIGR00147">
    <property type="entry name" value="YegS/Rv2252/BmrU family lipid kinase"/>
    <property type="match status" value="1"/>
</dbReference>
<evidence type="ECO:0000256" key="2">
    <source>
        <dbReference type="ARBA" id="ARBA00005983"/>
    </source>
</evidence>
<comment type="cofactor">
    <cofactor evidence="1">
        <name>Mg(2+)</name>
        <dbReference type="ChEBI" id="CHEBI:18420"/>
    </cofactor>
</comment>
<dbReference type="EMBL" id="CADCVM010000507">
    <property type="protein sequence ID" value="CAA9534132.1"/>
    <property type="molecule type" value="Genomic_DNA"/>
</dbReference>
<evidence type="ECO:0000256" key="1">
    <source>
        <dbReference type="ARBA" id="ARBA00001946"/>
    </source>
</evidence>
<dbReference type="PROSITE" id="PS50146">
    <property type="entry name" value="DAGK"/>
    <property type="match status" value="1"/>
</dbReference>
<evidence type="ECO:0000256" key="8">
    <source>
        <dbReference type="ARBA" id="ARBA00023264"/>
    </source>
</evidence>
<dbReference type="GO" id="GO:0016301">
    <property type="term" value="F:kinase activity"/>
    <property type="evidence" value="ECO:0007669"/>
    <property type="project" value="UniProtKB-KW"/>
</dbReference>
<evidence type="ECO:0000313" key="10">
    <source>
        <dbReference type="EMBL" id="CAA9534132.1"/>
    </source>
</evidence>
<proteinExistence type="inferred from homology"/>
<keyword evidence="5" id="KW-0418">Kinase</keyword>
<dbReference type="Gene3D" id="2.60.200.40">
    <property type="match status" value="1"/>
</dbReference>
<dbReference type="Pfam" id="PF19279">
    <property type="entry name" value="YegS_C"/>
    <property type="match status" value="1"/>
</dbReference>
<keyword evidence="4" id="KW-0547">Nucleotide-binding</keyword>
<keyword evidence="8" id="KW-1208">Phospholipid metabolism</keyword>
<dbReference type="Gene3D" id="3.40.50.10330">
    <property type="entry name" value="Probable inorganic polyphosphate/atp-NAD kinase, domain 1"/>
    <property type="match status" value="1"/>
</dbReference>
<dbReference type="PANTHER" id="PTHR12358">
    <property type="entry name" value="SPHINGOSINE KINASE"/>
    <property type="match status" value="1"/>
</dbReference>
<organism evidence="10">
    <name type="scientific">uncultured Rubrobacteraceae bacterium</name>
    <dbReference type="NCBI Taxonomy" id="349277"/>
    <lineage>
        <taxon>Bacteria</taxon>
        <taxon>Bacillati</taxon>
        <taxon>Actinomycetota</taxon>
        <taxon>Rubrobacteria</taxon>
        <taxon>Rubrobacterales</taxon>
        <taxon>Rubrobacteraceae</taxon>
        <taxon>environmental samples</taxon>
    </lineage>
</organism>
<feature type="domain" description="DAGKc" evidence="9">
    <location>
        <begin position="1"/>
        <end position="121"/>
    </location>
</feature>
<evidence type="ECO:0000256" key="3">
    <source>
        <dbReference type="ARBA" id="ARBA00022679"/>
    </source>
</evidence>
<evidence type="ECO:0000256" key="6">
    <source>
        <dbReference type="ARBA" id="ARBA00022840"/>
    </source>
</evidence>
<dbReference type="GO" id="GO:0005524">
    <property type="term" value="F:ATP binding"/>
    <property type="evidence" value="ECO:0007669"/>
    <property type="project" value="UniProtKB-KW"/>
</dbReference>
<dbReference type="InterPro" id="IPR050187">
    <property type="entry name" value="Lipid_Phosphate_FormReg"/>
</dbReference>
<keyword evidence="7" id="KW-0594">Phospholipid biosynthesis</keyword>
<dbReference type="SMART" id="SM00046">
    <property type="entry name" value="DAGKc"/>
    <property type="match status" value="1"/>
</dbReference>
<keyword evidence="7" id="KW-0444">Lipid biosynthesis</keyword>
<keyword evidence="6" id="KW-0067">ATP-binding</keyword>
<dbReference type="GO" id="GO:0008654">
    <property type="term" value="P:phospholipid biosynthetic process"/>
    <property type="evidence" value="ECO:0007669"/>
    <property type="project" value="UniProtKB-KW"/>
</dbReference>
<evidence type="ECO:0000256" key="4">
    <source>
        <dbReference type="ARBA" id="ARBA00022741"/>
    </source>
</evidence>
<sequence>MLNPAANGGRSGRRRAWISGVLESAGVRPVWHVTRGTGDAYRIVRGLPDGTPAVAVGGDGTVHEVAAACAGTGRVMGVLPAGTGNDYVKALGIGGDLRRALGVLVEGRVRAVDAGEVNGVPFNNGLGIGFDAEVAEGVAEAPPYLGGPGRYVWSVGRLLWGFRCHAATLRLDGEAVIEAKTILVAVALGTTYGSMFRLAPGAVLDDGLFEVVWSEEVSRGEVLRLIPSALWGTLTDQKKVHAVRAREVEVDLSEPVPAHVDGEMLSPTREFRARVLPGTLRVIGPK</sequence>
<dbReference type="Pfam" id="PF00781">
    <property type="entry name" value="DAGK_cat"/>
    <property type="match status" value="1"/>
</dbReference>
<protein>
    <recommendedName>
        <fullName evidence="9">DAGKc domain-containing protein</fullName>
    </recommendedName>
</protein>
<dbReference type="InterPro" id="IPR045540">
    <property type="entry name" value="YegS/DAGK_C"/>
</dbReference>
<dbReference type="InterPro" id="IPR001206">
    <property type="entry name" value="Diacylglycerol_kinase_cat_dom"/>
</dbReference>
<evidence type="ECO:0000256" key="7">
    <source>
        <dbReference type="ARBA" id="ARBA00023209"/>
    </source>
</evidence>
<evidence type="ECO:0000259" key="9">
    <source>
        <dbReference type="PROSITE" id="PS50146"/>
    </source>
</evidence>
<gene>
    <name evidence="10" type="ORF">AVDCRST_MAG05-4684</name>
</gene>